<dbReference type="Proteomes" id="UP000199519">
    <property type="component" value="Unassembled WGS sequence"/>
</dbReference>
<evidence type="ECO:0000313" key="3">
    <source>
        <dbReference type="EMBL" id="SES93752.1"/>
    </source>
</evidence>
<proteinExistence type="predicted"/>
<dbReference type="EMBL" id="FNBJ01000012">
    <property type="protein sequence ID" value="SDF44374.1"/>
    <property type="molecule type" value="Genomic_DNA"/>
</dbReference>
<evidence type="ECO:0000313" key="5">
    <source>
        <dbReference type="Proteomes" id="UP000199519"/>
    </source>
</evidence>
<evidence type="ECO:0000259" key="1">
    <source>
        <dbReference type="Pfam" id="PF01937"/>
    </source>
</evidence>
<keyword evidence="5" id="KW-1185">Reference proteome</keyword>
<dbReference type="PIRSF" id="PIRSF006593">
    <property type="entry name" value="UCP006593"/>
    <property type="match status" value="1"/>
</dbReference>
<dbReference type="Gene3D" id="1.10.285.20">
    <property type="entry name" value="Uncharacterised protein PF01937, DUF89, domain 2"/>
    <property type="match status" value="1"/>
</dbReference>
<dbReference type="Gene3D" id="1.10.8.380">
    <property type="entry name" value="Uncharacterised protein PF01937, DUF89, domain 1"/>
    <property type="match status" value="1"/>
</dbReference>
<dbReference type="InterPro" id="IPR014444">
    <property type="entry name" value="PH1575-like"/>
</dbReference>
<dbReference type="RefSeq" id="WP_089720049.1">
    <property type="nucleotide sequence ID" value="NZ_FNBJ01000012.1"/>
</dbReference>
<dbReference type="Gene3D" id="3.40.50.10880">
    <property type="entry name" value="Uncharacterised protein PF01937, DUF89, domain 3"/>
    <property type="match status" value="1"/>
</dbReference>
<evidence type="ECO:0000313" key="2">
    <source>
        <dbReference type="EMBL" id="SDF44374.1"/>
    </source>
</evidence>
<protein>
    <recommendedName>
        <fullName evidence="1">Damage-control phosphatase ARMT1-like metal-binding domain-containing protein</fullName>
    </recommendedName>
</protein>
<name>A0A1I0AHH2_9FIRM</name>
<organism evidence="3 4">
    <name type="scientific">Halanaerobium congolense</name>
    <dbReference type="NCBI Taxonomy" id="54121"/>
    <lineage>
        <taxon>Bacteria</taxon>
        <taxon>Bacillati</taxon>
        <taxon>Bacillota</taxon>
        <taxon>Clostridia</taxon>
        <taxon>Halanaerobiales</taxon>
        <taxon>Halanaerobiaceae</taxon>
        <taxon>Halanaerobium</taxon>
    </lineage>
</organism>
<dbReference type="InterPro" id="IPR036075">
    <property type="entry name" value="ARMT-1-like_metal-bd_sf"/>
</dbReference>
<dbReference type="InterPro" id="IPR002791">
    <property type="entry name" value="ARMT1-like_metal-bd"/>
</dbReference>
<dbReference type="SUPFAM" id="SSF111321">
    <property type="entry name" value="AF1104-like"/>
    <property type="match status" value="1"/>
</dbReference>
<reference evidence="4 5" key="1">
    <citation type="submission" date="2016-10" db="EMBL/GenBank/DDBJ databases">
        <authorList>
            <person name="Varghese N."/>
            <person name="Submissions S."/>
        </authorList>
    </citation>
    <scope>NUCLEOTIDE SEQUENCE [LARGE SCALE GENOMIC DNA]</scope>
    <source>
        <strain evidence="2 5">WG2</strain>
        <strain evidence="3 4">WG5</strain>
    </source>
</reference>
<accession>A0A1I0AHH2</accession>
<sequence>MKIKYECYPCILRQSIESAEMVSADDQQIKQIIKHFGEILAPALDSDFTAPMLAAEMQKYIKKLNRIEDPYFDLKEKNLIQARKLMPLVEEEIAAAEDSLLAALLMSAMGNSIDAGVSLNVNIKENIDQAIADSFAHSDYSCFKEELQTAENLLIIADNTGEALFDLLLLKELKTYNLKITYAVRQLPILNDITAEKAEELGIGEYAEIIKSGTTAPGMLMEEASAEFLEAYQKADLVISKGQGNLEGLLDIEEDIYFLLKAKCEIIADVLEVGLNDFVFLHR</sequence>
<dbReference type="AlphaFoldDB" id="A0A1I0AHH2"/>
<dbReference type="Proteomes" id="UP000198612">
    <property type="component" value="Unassembled WGS sequence"/>
</dbReference>
<dbReference type="Pfam" id="PF01937">
    <property type="entry name" value="ARMT1-like_dom"/>
    <property type="match status" value="1"/>
</dbReference>
<gene>
    <name evidence="2" type="ORF">SAMN04488598_11247</name>
    <name evidence="3" type="ORF">SAMN04515652_11247</name>
</gene>
<evidence type="ECO:0000313" key="4">
    <source>
        <dbReference type="Proteomes" id="UP000198612"/>
    </source>
</evidence>
<dbReference type="EMBL" id="FOHG01000012">
    <property type="protein sequence ID" value="SES93752.1"/>
    <property type="molecule type" value="Genomic_DNA"/>
</dbReference>
<feature type="domain" description="Damage-control phosphatase ARMT1-like metal-binding" evidence="1">
    <location>
        <begin position="4"/>
        <end position="277"/>
    </location>
</feature>